<keyword evidence="9" id="KW-1185">Reference proteome</keyword>
<dbReference type="CDD" id="cd04729">
    <property type="entry name" value="NanE"/>
    <property type="match status" value="1"/>
</dbReference>
<comment type="caution">
    <text evidence="8">The sequence shown here is derived from an EMBL/GenBank/DDBJ whole genome shotgun (WGS) entry which is preliminary data.</text>
</comment>
<evidence type="ECO:0000256" key="3">
    <source>
        <dbReference type="ARBA" id="ARBA00005081"/>
    </source>
</evidence>
<evidence type="ECO:0000256" key="6">
    <source>
        <dbReference type="ARBA" id="ARBA00023235"/>
    </source>
</evidence>
<comment type="similarity">
    <text evidence="4">Belongs to the NanE family.</text>
</comment>
<sequence>MAQESNQKLVYSNILTLLGGPVYTHHSSPGIFQGASHEDRQIGHARSDRSARLLRRARRRLGAADGGLRHVHAARPADLHPGAAPLGRRHLHGGAQVNRLRGGLIVSCQAPEGHPLRDPEVIARLAECAALGGAAGLRINSAEDVAAVRGRTDLPVIGLHKIRHGHRDVITPTLEHAAGLAEAGADMIAVDLTPETPGPGLKLIERIHALGVTVMGDVSTLGEGLDAWEAGVDMVGTTLSGYTARQLPTPHDPDLHLVGALAARGVRVIAEGRYRTEQQVRQAFAAGAWAVVVGGAITDPMSITRRLAAAAPR</sequence>
<dbReference type="InterPro" id="IPR013785">
    <property type="entry name" value="Aldolase_TIM"/>
</dbReference>
<dbReference type="GO" id="GO:0047465">
    <property type="term" value="F:N-acylglucosamine-6-phosphate 2-epimerase activity"/>
    <property type="evidence" value="ECO:0007669"/>
    <property type="project" value="UniProtKB-EC"/>
</dbReference>
<dbReference type="SUPFAM" id="SSF51366">
    <property type="entry name" value="Ribulose-phoshate binding barrel"/>
    <property type="match status" value="1"/>
</dbReference>
<keyword evidence="6" id="KW-0413">Isomerase</keyword>
<dbReference type="PANTHER" id="PTHR36204:SF1">
    <property type="entry name" value="N-ACETYLMANNOSAMINE-6-PHOSPHATE 2-EPIMERASE-RELATED"/>
    <property type="match status" value="1"/>
</dbReference>
<dbReference type="GO" id="GO:0006053">
    <property type="term" value="P:N-acetylmannosamine catabolic process"/>
    <property type="evidence" value="ECO:0007669"/>
    <property type="project" value="TreeGrafter"/>
</dbReference>
<comment type="pathway">
    <text evidence="3">Amino-sugar metabolism; N-acetylneuraminate degradation; D-fructose 6-phosphate from N-acetylneuraminate: step 3/5.</text>
</comment>
<organism evidence="8 9">
    <name type="scientific">Nonomuraea montanisoli</name>
    <dbReference type="NCBI Taxonomy" id="2741721"/>
    <lineage>
        <taxon>Bacteria</taxon>
        <taxon>Bacillati</taxon>
        <taxon>Actinomycetota</taxon>
        <taxon>Actinomycetes</taxon>
        <taxon>Streptosporangiales</taxon>
        <taxon>Streptosporangiaceae</taxon>
        <taxon>Nonomuraea</taxon>
    </lineage>
</organism>
<comment type="catalytic activity">
    <reaction evidence="1">
        <text>an N-acyl-D-glucosamine 6-phosphate = an N-acyl-D-mannosamine 6-phosphate</text>
        <dbReference type="Rhea" id="RHEA:23932"/>
        <dbReference type="ChEBI" id="CHEBI:57599"/>
        <dbReference type="ChEBI" id="CHEBI:57666"/>
        <dbReference type="EC" id="5.1.3.9"/>
    </reaction>
</comment>
<reference evidence="8 9" key="1">
    <citation type="submission" date="2020-06" db="EMBL/GenBank/DDBJ databases">
        <title>Nonomuraea sp. SMC257, a novel actinomycete isolated from soil.</title>
        <authorList>
            <person name="Chanama M."/>
        </authorList>
    </citation>
    <scope>NUCLEOTIDE SEQUENCE [LARGE SCALE GENOMIC DNA]</scope>
    <source>
        <strain evidence="8 9">SMC257</strain>
    </source>
</reference>
<accession>A0A7Y6IDA8</accession>
<proteinExistence type="inferred from homology"/>
<dbReference type="Pfam" id="PF04131">
    <property type="entry name" value="NanE"/>
    <property type="match status" value="1"/>
</dbReference>
<dbReference type="Gene3D" id="3.20.20.70">
    <property type="entry name" value="Aldolase class I"/>
    <property type="match status" value="1"/>
</dbReference>
<name>A0A7Y6IDA8_9ACTN</name>
<dbReference type="NCBIfam" id="NF002231">
    <property type="entry name" value="PRK01130.1"/>
    <property type="match status" value="1"/>
</dbReference>
<evidence type="ECO:0000256" key="1">
    <source>
        <dbReference type="ARBA" id="ARBA00000056"/>
    </source>
</evidence>
<comment type="function">
    <text evidence="2">Converts N-acetylmannosamine-6-phosphate (ManNAc-6-P) to N-acetylglucosamine-6-phosphate (GlcNAc-6-P).</text>
</comment>
<dbReference type="InterPro" id="IPR007260">
    <property type="entry name" value="NanE"/>
</dbReference>
<dbReference type="InterPro" id="IPR011060">
    <property type="entry name" value="RibuloseP-bd_barrel"/>
</dbReference>
<evidence type="ECO:0000256" key="5">
    <source>
        <dbReference type="ARBA" id="ARBA00013180"/>
    </source>
</evidence>
<protein>
    <recommendedName>
        <fullName evidence="5">N-acylglucosamine-6-phosphate 2-epimerase</fullName>
        <ecNumber evidence="5">5.1.3.9</ecNumber>
    </recommendedName>
</protein>
<dbReference type="EC" id="5.1.3.9" evidence="5"/>
<evidence type="ECO:0000256" key="7">
    <source>
        <dbReference type="ARBA" id="ARBA00023277"/>
    </source>
</evidence>
<gene>
    <name evidence="8" type="ORF">HTZ77_31835</name>
</gene>
<evidence type="ECO:0000256" key="2">
    <source>
        <dbReference type="ARBA" id="ARBA00002147"/>
    </source>
</evidence>
<keyword evidence="7" id="KW-0119">Carbohydrate metabolism</keyword>
<dbReference type="GO" id="GO:0005829">
    <property type="term" value="C:cytosol"/>
    <property type="evidence" value="ECO:0007669"/>
    <property type="project" value="TreeGrafter"/>
</dbReference>
<evidence type="ECO:0000313" key="9">
    <source>
        <dbReference type="Proteomes" id="UP000586042"/>
    </source>
</evidence>
<dbReference type="AlphaFoldDB" id="A0A7Y6IDA8"/>
<dbReference type="UniPathway" id="UPA00629">
    <property type="reaction ID" value="UER00682"/>
</dbReference>
<dbReference type="PANTHER" id="PTHR36204">
    <property type="entry name" value="N-ACETYLMANNOSAMINE-6-PHOSPHATE 2-EPIMERASE-RELATED"/>
    <property type="match status" value="1"/>
</dbReference>
<dbReference type="EMBL" id="JABWGN010000013">
    <property type="protein sequence ID" value="NUW35976.1"/>
    <property type="molecule type" value="Genomic_DNA"/>
</dbReference>
<dbReference type="Proteomes" id="UP000586042">
    <property type="component" value="Unassembled WGS sequence"/>
</dbReference>
<evidence type="ECO:0000313" key="8">
    <source>
        <dbReference type="EMBL" id="NUW35976.1"/>
    </source>
</evidence>
<dbReference type="GO" id="GO:0019262">
    <property type="term" value="P:N-acetylneuraminate catabolic process"/>
    <property type="evidence" value="ECO:0007669"/>
    <property type="project" value="UniProtKB-UniPathway"/>
</dbReference>
<evidence type="ECO:0000256" key="4">
    <source>
        <dbReference type="ARBA" id="ARBA00007439"/>
    </source>
</evidence>